<name>A0A2M7XHE4_9BACT</name>
<proteinExistence type="predicted"/>
<dbReference type="Proteomes" id="UP000229749">
    <property type="component" value="Unassembled WGS sequence"/>
</dbReference>
<accession>A0A2M7XHE4</accession>
<organism evidence="1 2">
    <name type="scientific">Candidatus Uhrbacteria bacterium CG_4_9_14_3_um_filter_36_7</name>
    <dbReference type="NCBI Taxonomy" id="1975033"/>
    <lineage>
        <taxon>Bacteria</taxon>
        <taxon>Candidatus Uhriibacteriota</taxon>
    </lineage>
</organism>
<dbReference type="EMBL" id="PFWS01000033">
    <property type="protein sequence ID" value="PJA47307.1"/>
    <property type="molecule type" value="Genomic_DNA"/>
</dbReference>
<protein>
    <recommendedName>
        <fullName evidence="3">Caib/baif family protein</fullName>
    </recommendedName>
</protein>
<evidence type="ECO:0008006" key="3">
    <source>
        <dbReference type="Google" id="ProtNLM"/>
    </source>
</evidence>
<sequence>MSKTPNYDEKVKAILDATKPGERVCPITKKTWVLTQNEIDKYRQWMVPVSELHPYFRVKMIGGWGAGVDLWWKPHVYTGKPILCSTHPDSLNPVLPDREYYQKDHGIEHGIDYDLLRSLFEQQKTLFASCPVPSLFSTASENCIGGGYVHCINCFMVFGSYDSKNSWYIFRCRFVDDCIDGVFLEHCENCFSCCMSVRLYNCIQVFDSLDCLNSCFLFDCRNCEYCFGATNKRNRKYIWFNEQLSKDEWESRRKQIDLSSSKIFDEYRKKFRDFLEKEAIWSEYTNVNIQESQGEYFLDTVRSSGYFMTKATDVENSWFISFSQQIKDTVIAVDSEHVYLTSVAANSQNVKFSFVIMSSSQMEYCSDCRNCESCFACNGLQRKKFHIFNKPYSEEEYWKRVDELKCTMLDKGEYGKFFPPSFAPWIPQTGFSSVVAPFTQAELEAMEAPIFDPKEQMRFAPYIKDQVLHEIEEVPDTINDIGQEWVNIPFEDKEEGRRFNVNTKELAYRKQKGYPFPRRHYRARFKELVSQINSPEQEIGICGQCEKQILVNKNPMFSKKKVYCHDCYINYLEKTPIF</sequence>
<dbReference type="AlphaFoldDB" id="A0A2M7XHE4"/>
<comment type="caution">
    <text evidence="1">The sequence shown here is derived from an EMBL/GenBank/DDBJ whole genome shotgun (WGS) entry which is preliminary data.</text>
</comment>
<evidence type="ECO:0000313" key="1">
    <source>
        <dbReference type="EMBL" id="PJA47307.1"/>
    </source>
</evidence>
<reference evidence="2" key="1">
    <citation type="submission" date="2017-09" db="EMBL/GenBank/DDBJ databases">
        <title>Depth-based differentiation of microbial function through sediment-hosted aquifers and enrichment of novel symbionts in the deep terrestrial subsurface.</title>
        <authorList>
            <person name="Probst A.J."/>
            <person name="Ladd B."/>
            <person name="Jarett J.K."/>
            <person name="Geller-Mcgrath D.E."/>
            <person name="Sieber C.M.K."/>
            <person name="Emerson J.B."/>
            <person name="Anantharaman K."/>
            <person name="Thomas B.C."/>
            <person name="Malmstrom R."/>
            <person name="Stieglmeier M."/>
            <person name="Klingl A."/>
            <person name="Woyke T."/>
            <person name="Ryan C.M."/>
            <person name="Banfield J.F."/>
        </authorList>
    </citation>
    <scope>NUCLEOTIDE SEQUENCE [LARGE SCALE GENOMIC DNA]</scope>
</reference>
<gene>
    <name evidence="1" type="ORF">CO172_02250</name>
</gene>
<evidence type="ECO:0000313" key="2">
    <source>
        <dbReference type="Proteomes" id="UP000229749"/>
    </source>
</evidence>